<protein>
    <submittedName>
        <fullName evidence="2">Uncharacterized protein</fullName>
    </submittedName>
</protein>
<feature type="region of interest" description="Disordered" evidence="1">
    <location>
        <begin position="174"/>
        <end position="193"/>
    </location>
</feature>
<keyword evidence="3" id="KW-1185">Reference proteome</keyword>
<gene>
    <name evidence="2" type="ORF">Sdagh_61510</name>
</gene>
<organism evidence="2 3">
    <name type="scientific">Streptomyces daghestanicus</name>
    <dbReference type="NCBI Taxonomy" id="66885"/>
    <lineage>
        <taxon>Bacteria</taxon>
        <taxon>Bacillati</taxon>
        <taxon>Actinomycetota</taxon>
        <taxon>Actinomycetes</taxon>
        <taxon>Kitasatosporales</taxon>
        <taxon>Streptomycetaceae</taxon>
        <taxon>Streptomyces</taxon>
    </lineage>
</organism>
<dbReference type="Proteomes" id="UP001052655">
    <property type="component" value="Unassembled WGS sequence"/>
</dbReference>
<accession>A0ABQ3QAV4</accession>
<evidence type="ECO:0000256" key="1">
    <source>
        <dbReference type="SAM" id="MobiDB-lite"/>
    </source>
</evidence>
<name>A0ABQ3QAV4_9ACTN</name>
<reference evidence="2" key="1">
    <citation type="submission" date="2024-05" db="EMBL/GenBank/DDBJ databases">
        <title>Whole genome shotgun sequence of Streptomyces daghestanicus NBRC 12762.</title>
        <authorList>
            <person name="Komaki H."/>
            <person name="Tamura T."/>
        </authorList>
    </citation>
    <scope>NUCLEOTIDE SEQUENCE</scope>
    <source>
        <strain evidence="2">NBRC 12762</strain>
    </source>
</reference>
<dbReference type="EMBL" id="BNDX01000016">
    <property type="protein sequence ID" value="GHI34421.1"/>
    <property type="molecule type" value="Genomic_DNA"/>
</dbReference>
<evidence type="ECO:0000313" key="2">
    <source>
        <dbReference type="EMBL" id="GHI34421.1"/>
    </source>
</evidence>
<proteinExistence type="predicted"/>
<sequence>MDAVLRERGARHGVGRVRRYGGDGLGDRLGDEELAGVQFLASGERTVRGEGDVRVHLDVQVHAPAAVPAGVPAGVDRADASDAVGAGQDAAAEEGAVVGFGVAVVAGEAGVPAERVAVPQLHQRPGWRRADGRGARVRAPSAVAPSAVAASAVTASLADTAPTVSAAAVAPVPSGTVRRRTRGSVLSVMNTAP</sequence>
<evidence type="ECO:0000313" key="3">
    <source>
        <dbReference type="Proteomes" id="UP001052655"/>
    </source>
</evidence>
<comment type="caution">
    <text evidence="2">The sequence shown here is derived from an EMBL/GenBank/DDBJ whole genome shotgun (WGS) entry which is preliminary data.</text>
</comment>